<dbReference type="Proteomes" id="UP001596289">
    <property type="component" value="Unassembled WGS sequence"/>
</dbReference>
<comment type="caution">
    <text evidence="1">The sequence shown here is derived from an EMBL/GenBank/DDBJ whole genome shotgun (WGS) entry which is preliminary data.</text>
</comment>
<dbReference type="RefSeq" id="WP_125551150.1">
    <property type="nucleotide sequence ID" value="NZ_JBHSSL010000025.1"/>
</dbReference>
<evidence type="ECO:0000313" key="2">
    <source>
        <dbReference type="Proteomes" id="UP001596289"/>
    </source>
</evidence>
<proteinExistence type="predicted"/>
<keyword evidence="2" id="KW-1185">Reference proteome</keyword>
<dbReference type="EMBL" id="JBHSSL010000025">
    <property type="protein sequence ID" value="MFC6169751.1"/>
    <property type="molecule type" value="Genomic_DNA"/>
</dbReference>
<organism evidence="1 2">
    <name type="scientific">Loigolactobacillus jiayinensis</name>
    <dbReference type="NCBI Taxonomy" id="2486016"/>
    <lineage>
        <taxon>Bacteria</taxon>
        <taxon>Bacillati</taxon>
        <taxon>Bacillota</taxon>
        <taxon>Bacilli</taxon>
        <taxon>Lactobacillales</taxon>
        <taxon>Lactobacillaceae</taxon>
        <taxon>Loigolactobacillus</taxon>
    </lineage>
</organism>
<protein>
    <submittedName>
        <fullName evidence="1">Uncharacterized protein</fullName>
    </submittedName>
</protein>
<sequence length="139" mass="15262">MSEKVSVPAWFDQWAKEQKAAKAYLDENSQLLYLLRRISSSETANGRVLTAAAKVFFIKAVLDGYAIEPPKYLLPMAGTTSRQAAGQLYAGLQQNGTWVAEYFTSGQAKPANFYVTQAQLSTAPEWVKAIQPVVADELA</sequence>
<accession>A0ABW1RA26</accession>
<reference evidence="2" key="1">
    <citation type="journal article" date="2019" name="Int. J. Syst. Evol. Microbiol.">
        <title>The Global Catalogue of Microorganisms (GCM) 10K type strain sequencing project: providing services to taxonomists for standard genome sequencing and annotation.</title>
        <authorList>
            <consortium name="The Broad Institute Genomics Platform"/>
            <consortium name="The Broad Institute Genome Sequencing Center for Infectious Disease"/>
            <person name="Wu L."/>
            <person name="Ma J."/>
        </authorList>
    </citation>
    <scope>NUCLEOTIDE SEQUENCE [LARGE SCALE GENOMIC DNA]</scope>
    <source>
        <strain evidence="2">CCM 8904</strain>
    </source>
</reference>
<evidence type="ECO:0000313" key="1">
    <source>
        <dbReference type="EMBL" id="MFC6169751.1"/>
    </source>
</evidence>
<gene>
    <name evidence="1" type="ORF">ACFQGP_04060</name>
</gene>
<name>A0ABW1RA26_9LACO</name>